<evidence type="ECO:0000313" key="2">
    <source>
        <dbReference type="EMBL" id="EOA13333.1"/>
    </source>
</evidence>
<evidence type="ECO:0000313" key="3">
    <source>
        <dbReference type="Proteomes" id="UP000029121"/>
    </source>
</evidence>
<dbReference type="InterPro" id="IPR006566">
    <property type="entry name" value="FBD"/>
</dbReference>
<dbReference type="SUPFAM" id="SSF52047">
    <property type="entry name" value="RNI-like"/>
    <property type="match status" value="1"/>
</dbReference>
<dbReference type="SMART" id="SM00579">
    <property type="entry name" value="FBD"/>
    <property type="match status" value="1"/>
</dbReference>
<dbReference type="PROSITE" id="PS50181">
    <property type="entry name" value="FBOX"/>
    <property type="match status" value="1"/>
</dbReference>
<dbReference type="InterPro" id="IPR050232">
    <property type="entry name" value="FBL13/AtMIF1-like"/>
</dbReference>
<protein>
    <recommendedName>
        <fullName evidence="1">F-box domain-containing protein</fullName>
    </recommendedName>
</protein>
<gene>
    <name evidence="2" type="ORF">CARUB_v10026367mg</name>
</gene>
<accession>R0GQ48</accession>
<dbReference type="AlphaFoldDB" id="R0GQ48"/>
<dbReference type="KEGG" id="crb:17875889"/>
<dbReference type="Pfam" id="PF24758">
    <property type="entry name" value="LRR_At5g56370"/>
    <property type="match status" value="1"/>
</dbReference>
<name>R0GQ48_9BRAS</name>
<evidence type="ECO:0000259" key="1">
    <source>
        <dbReference type="PROSITE" id="PS50181"/>
    </source>
</evidence>
<dbReference type="Proteomes" id="UP000029121">
    <property type="component" value="Unassembled WGS sequence"/>
</dbReference>
<dbReference type="OrthoDB" id="612216at2759"/>
<dbReference type="EMBL" id="KB870812">
    <property type="protein sequence ID" value="EOA13333.1"/>
    <property type="molecule type" value="Genomic_DNA"/>
</dbReference>
<dbReference type="SUPFAM" id="SSF81383">
    <property type="entry name" value="F-box domain"/>
    <property type="match status" value="1"/>
</dbReference>
<dbReference type="eggNOG" id="ENOG502RRIF">
    <property type="taxonomic scope" value="Eukaryota"/>
</dbReference>
<dbReference type="PANTHER" id="PTHR31900:SF25">
    <property type="entry name" value="FBD DOMAIN-CONTAINING PROTEIN"/>
    <property type="match status" value="1"/>
</dbReference>
<dbReference type="STRING" id="81985.R0GQ48"/>
<sequence>MEEPVKRCGGFSEDDLISRLPDALISQILLYLPTKEAVRTSVLSSRWESVWLLIPVLELKSSEFPSSNAFVGFMEKFVALAKVENSCLHKVKLSIRKDDESENNMSCVRRWVDFVATNKLKHLDVECVLVKRECLEVMPLSLYFSQKLVYLRLHCVSLVGFESVSIPCLKTMHLEKNVYANEKCLESLISSCPVLEDLSIVRKVDDNVDVLRVVSKTLTSVRVAFDFGKHKIELYGFDRLNSGVSIDAPRLKHLTFRKEPSASKVVTISGSLAKVEITGYFDIQLDDEVGLPVNQMACNFFTGILRVRDMKISHSALERITSYFQTQESAPRFCNLSYLEAQFFFSSAKILSTILESCPNLKSFVMNIDYSTLIAPISFASVPHCLLSSLEFVKIIRIYNGEPVNIEVPKYFLENAVILKKLVVHLSCTVRHRNSPIDLDDLLALPKRSSMCQIVPVVDR</sequence>
<dbReference type="InterPro" id="IPR055411">
    <property type="entry name" value="LRR_FXL15/At3g58940/PEG3-like"/>
</dbReference>
<dbReference type="InterPro" id="IPR036047">
    <property type="entry name" value="F-box-like_dom_sf"/>
</dbReference>
<proteinExistence type="predicted"/>
<dbReference type="InterPro" id="IPR032675">
    <property type="entry name" value="LRR_dom_sf"/>
</dbReference>
<dbReference type="Gene3D" id="3.80.10.10">
    <property type="entry name" value="Ribonuclease Inhibitor"/>
    <property type="match status" value="1"/>
</dbReference>
<organism evidence="2 3">
    <name type="scientific">Capsella rubella</name>
    <dbReference type="NCBI Taxonomy" id="81985"/>
    <lineage>
        <taxon>Eukaryota</taxon>
        <taxon>Viridiplantae</taxon>
        <taxon>Streptophyta</taxon>
        <taxon>Embryophyta</taxon>
        <taxon>Tracheophyta</taxon>
        <taxon>Spermatophyta</taxon>
        <taxon>Magnoliopsida</taxon>
        <taxon>eudicotyledons</taxon>
        <taxon>Gunneridae</taxon>
        <taxon>Pentapetalae</taxon>
        <taxon>rosids</taxon>
        <taxon>malvids</taxon>
        <taxon>Brassicales</taxon>
        <taxon>Brassicaceae</taxon>
        <taxon>Camelineae</taxon>
        <taxon>Capsella</taxon>
    </lineage>
</organism>
<dbReference type="Pfam" id="PF08387">
    <property type="entry name" value="FBD"/>
    <property type="match status" value="1"/>
</dbReference>
<dbReference type="InterPro" id="IPR053781">
    <property type="entry name" value="F-box_AtFBL13-like"/>
</dbReference>
<dbReference type="InterPro" id="IPR001810">
    <property type="entry name" value="F-box_dom"/>
</dbReference>
<dbReference type="Gene3D" id="1.20.1280.50">
    <property type="match status" value="1"/>
</dbReference>
<reference evidence="3" key="1">
    <citation type="journal article" date="2013" name="Nat. Genet.">
        <title>The Capsella rubella genome and the genomic consequences of rapid mating system evolution.</title>
        <authorList>
            <person name="Slotte T."/>
            <person name="Hazzouri K.M."/>
            <person name="Agren J.A."/>
            <person name="Koenig D."/>
            <person name="Maumus F."/>
            <person name="Guo Y.L."/>
            <person name="Steige K."/>
            <person name="Platts A.E."/>
            <person name="Escobar J.S."/>
            <person name="Newman L.K."/>
            <person name="Wang W."/>
            <person name="Mandakova T."/>
            <person name="Vello E."/>
            <person name="Smith L.M."/>
            <person name="Henz S.R."/>
            <person name="Steffen J."/>
            <person name="Takuno S."/>
            <person name="Brandvain Y."/>
            <person name="Coop G."/>
            <person name="Andolfatto P."/>
            <person name="Hu T.T."/>
            <person name="Blanchette M."/>
            <person name="Clark R.M."/>
            <person name="Quesneville H."/>
            <person name="Nordborg M."/>
            <person name="Gaut B.S."/>
            <person name="Lysak M.A."/>
            <person name="Jenkins J."/>
            <person name="Grimwood J."/>
            <person name="Chapman J."/>
            <person name="Prochnik S."/>
            <person name="Shu S."/>
            <person name="Rokhsar D."/>
            <person name="Schmutz J."/>
            <person name="Weigel D."/>
            <person name="Wright S.I."/>
        </authorList>
    </citation>
    <scope>NUCLEOTIDE SEQUENCE [LARGE SCALE GENOMIC DNA]</scope>
    <source>
        <strain evidence="3">cv. Monte Gargano</strain>
    </source>
</reference>
<dbReference type="PANTHER" id="PTHR31900">
    <property type="entry name" value="F-BOX/RNI SUPERFAMILY PROTEIN-RELATED"/>
    <property type="match status" value="1"/>
</dbReference>
<dbReference type="CDD" id="cd22160">
    <property type="entry name" value="F-box_AtFBL13-like"/>
    <property type="match status" value="1"/>
</dbReference>
<feature type="domain" description="F-box" evidence="1">
    <location>
        <begin position="14"/>
        <end position="50"/>
    </location>
</feature>
<dbReference type="Pfam" id="PF00646">
    <property type="entry name" value="F-box"/>
    <property type="match status" value="1"/>
</dbReference>
<keyword evidence="3" id="KW-1185">Reference proteome</keyword>